<dbReference type="NCBIfam" id="TIGR00254">
    <property type="entry name" value="GGDEF"/>
    <property type="match status" value="1"/>
</dbReference>
<dbReference type="Proteomes" id="UP001437460">
    <property type="component" value="Unassembled WGS sequence"/>
</dbReference>
<dbReference type="SUPFAM" id="SSF55073">
    <property type="entry name" value="Nucleotide cyclase"/>
    <property type="match status" value="1"/>
</dbReference>
<dbReference type="InterPro" id="IPR000160">
    <property type="entry name" value="GGDEF_dom"/>
</dbReference>
<evidence type="ECO:0000313" key="2">
    <source>
        <dbReference type="EMBL" id="MEQ2562592.1"/>
    </source>
</evidence>
<dbReference type="InterPro" id="IPR050469">
    <property type="entry name" value="Diguanylate_Cyclase"/>
</dbReference>
<dbReference type="EMBL" id="JBBMFJ010000007">
    <property type="protein sequence ID" value="MEQ2562592.1"/>
    <property type="molecule type" value="Genomic_DNA"/>
</dbReference>
<gene>
    <name evidence="2" type="ORF">WMO41_05370</name>
</gene>
<dbReference type="InterPro" id="IPR029787">
    <property type="entry name" value="Nucleotide_cyclase"/>
</dbReference>
<dbReference type="PANTHER" id="PTHR45138:SF9">
    <property type="entry name" value="DIGUANYLATE CYCLASE DGCM-RELATED"/>
    <property type="match status" value="1"/>
</dbReference>
<organism evidence="2 3">
    <name type="scientific">Ventrimonas faecis</name>
    <dbReference type="NCBI Taxonomy" id="3133170"/>
    <lineage>
        <taxon>Bacteria</taxon>
        <taxon>Bacillati</taxon>
        <taxon>Bacillota</taxon>
        <taxon>Clostridia</taxon>
        <taxon>Lachnospirales</taxon>
        <taxon>Lachnospiraceae</taxon>
        <taxon>Ventrimonas</taxon>
    </lineage>
</organism>
<dbReference type="SMART" id="SM00267">
    <property type="entry name" value="GGDEF"/>
    <property type="match status" value="1"/>
</dbReference>
<dbReference type="Pfam" id="PF00990">
    <property type="entry name" value="GGDEF"/>
    <property type="match status" value="1"/>
</dbReference>
<reference evidence="2 3" key="1">
    <citation type="submission" date="2024-03" db="EMBL/GenBank/DDBJ databases">
        <title>Human intestinal bacterial collection.</title>
        <authorList>
            <person name="Pauvert C."/>
            <person name="Hitch T.C.A."/>
            <person name="Clavel T."/>
        </authorList>
    </citation>
    <scope>NUCLEOTIDE SEQUENCE [LARGE SCALE GENOMIC DNA]</scope>
    <source>
        <strain evidence="2 3">CLA-AP-H27</strain>
    </source>
</reference>
<dbReference type="PANTHER" id="PTHR45138">
    <property type="entry name" value="REGULATORY COMPONENTS OF SENSORY TRANSDUCTION SYSTEM"/>
    <property type="match status" value="1"/>
</dbReference>
<name>A0ABV1HL99_9FIRM</name>
<keyword evidence="2" id="KW-0548">Nucleotidyltransferase</keyword>
<accession>A0ABV1HL99</accession>
<dbReference type="RefSeq" id="WP_349228875.1">
    <property type="nucleotide sequence ID" value="NZ_JBBMFJ010000007.1"/>
</dbReference>
<keyword evidence="2" id="KW-0808">Transferase</keyword>
<proteinExistence type="predicted"/>
<keyword evidence="3" id="KW-1185">Reference proteome</keyword>
<dbReference type="GO" id="GO:0052621">
    <property type="term" value="F:diguanylate cyclase activity"/>
    <property type="evidence" value="ECO:0007669"/>
    <property type="project" value="UniProtKB-EC"/>
</dbReference>
<feature type="domain" description="GGDEF" evidence="1">
    <location>
        <begin position="164"/>
        <end position="288"/>
    </location>
</feature>
<dbReference type="PROSITE" id="PS50887">
    <property type="entry name" value="GGDEF"/>
    <property type="match status" value="1"/>
</dbReference>
<sequence length="310" mass="35147">MSHENAADPSAALQAARTKSKCIELLALAADYREVLPQVLELLRQYYAAEQVQFCECGDADAGKPDSIGRLAESEKTNVGGAGNFAASVIFEEKLYGKLLVVHGSAVASDRDLLSDIARVLAAEIWKKKVQDYLFHLSYQDQLTGIRNNTSYIRMMNHLLEHPVPVGVAFADLNGLKYLNDTYGHEYGDQALRHLAEVCREYFAKDQLYRISGDEFVVICPEMQETEFIRQAELLRERLKKEEQELAAFGYLWDGGSTDADELLHRAERLMYQEKQLHYQDSARRVQECPDYAENLLRRCGQSAEKAEKI</sequence>
<dbReference type="EC" id="2.7.7.65" evidence="2"/>
<protein>
    <submittedName>
        <fullName evidence="2">GGDEF domain-containing protein</fullName>
        <ecNumber evidence="2">2.7.7.65</ecNumber>
    </submittedName>
</protein>
<dbReference type="CDD" id="cd01949">
    <property type="entry name" value="GGDEF"/>
    <property type="match status" value="1"/>
</dbReference>
<dbReference type="Gene3D" id="3.30.70.270">
    <property type="match status" value="1"/>
</dbReference>
<evidence type="ECO:0000259" key="1">
    <source>
        <dbReference type="PROSITE" id="PS50887"/>
    </source>
</evidence>
<comment type="caution">
    <text evidence="2">The sequence shown here is derived from an EMBL/GenBank/DDBJ whole genome shotgun (WGS) entry which is preliminary data.</text>
</comment>
<evidence type="ECO:0000313" key="3">
    <source>
        <dbReference type="Proteomes" id="UP001437460"/>
    </source>
</evidence>
<dbReference type="InterPro" id="IPR043128">
    <property type="entry name" value="Rev_trsase/Diguanyl_cyclase"/>
</dbReference>